<gene>
    <name evidence="2" type="ORF">NK6_2377</name>
</gene>
<dbReference type="Pfam" id="PF01261">
    <property type="entry name" value="AP_endonuc_2"/>
    <property type="match status" value="1"/>
</dbReference>
<dbReference type="InterPro" id="IPR013022">
    <property type="entry name" value="Xyl_isomerase-like_TIM-brl"/>
</dbReference>
<evidence type="ECO:0000259" key="1">
    <source>
        <dbReference type="Pfam" id="PF01261"/>
    </source>
</evidence>
<dbReference type="Proteomes" id="UP000063308">
    <property type="component" value="Chromosome"/>
</dbReference>
<protein>
    <recommendedName>
        <fullName evidence="1">Xylose isomerase-like TIM barrel domain-containing protein</fullName>
    </recommendedName>
</protein>
<feature type="domain" description="Xylose isomerase-like TIM barrel" evidence="1">
    <location>
        <begin position="98"/>
        <end position="273"/>
    </location>
</feature>
<dbReference type="PANTHER" id="PTHR12110">
    <property type="entry name" value="HYDROXYPYRUVATE ISOMERASE"/>
    <property type="match status" value="1"/>
</dbReference>
<proteinExistence type="predicted"/>
<sequence>MLAPLSRRTVLGGIAAGATMGIEPVSGRELWNIGLQLYTVRDPLKADFEGTLRKVANFGYRELEFAGILGNDLRLTRKLLRSLDLTAPSLHLDYASLRNNANSAFDIAHLLDSRFVVCPWLDVSERQTLDDWQRICDTLNTIGELAQRSGLTLAYHNHDFEFGNLAGGIQPYDVLLSRTDERFVMFELDVYWATKGHLDSARVLRGHPSRFRLLHLKDMAKNGSTIELGHGTINFAEILEAAAESGVQHVFVEQDVSADPMRSIQTSIAFLKRQRLLTRSSVLPRTP</sequence>
<dbReference type="PANTHER" id="PTHR12110:SF41">
    <property type="entry name" value="INOSOSE DEHYDRATASE"/>
    <property type="match status" value="1"/>
</dbReference>
<organism evidence="2 3">
    <name type="scientific">Bradyrhizobium diazoefficiens</name>
    <dbReference type="NCBI Taxonomy" id="1355477"/>
    <lineage>
        <taxon>Bacteria</taxon>
        <taxon>Pseudomonadati</taxon>
        <taxon>Pseudomonadota</taxon>
        <taxon>Alphaproteobacteria</taxon>
        <taxon>Hyphomicrobiales</taxon>
        <taxon>Nitrobacteraceae</taxon>
        <taxon>Bradyrhizobium</taxon>
    </lineage>
</organism>
<name>A0A0E4BLZ6_9BRAD</name>
<accession>A0A0E4BLZ6</accession>
<dbReference type="SUPFAM" id="SSF51658">
    <property type="entry name" value="Xylose isomerase-like"/>
    <property type="match status" value="1"/>
</dbReference>
<dbReference type="InterPro" id="IPR036237">
    <property type="entry name" value="Xyl_isomerase-like_sf"/>
</dbReference>
<evidence type="ECO:0000313" key="3">
    <source>
        <dbReference type="Proteomes" id="UP000063308"/>
    </source>
</evidence>
<reference evidence="2 3" key="1">
    <citation type="submission" date="2014-11" db="EMBL/GenBank/DDBJ databases">
        <title>Symbiosis island explosion on the genome of extra-slow-growing strains of soybean bradyrhizobia with massive insertion sequences.</title>
        <authorList>
            <person name="Iida T."/>
            <person name="Minamisawa K."/>
        </authorList>
    </citation>
    <scope>NUCLEOTIDE SEQUENCE [LARGE SCALE GENOMIC DNA]</scope>
    <source>
        <strain evidence="2 3">NK6</strain>
    </source>
</reference>
<dbReference type="InterPro" id="IPR050312">
    <property type="entry name" value="IolE/XylAMocC-like"/>
</dbReference>
<dbReference type="RefSeq" id="WP_060909043.1">
    <property type="nucleotide sequence ID" value="NZ_JAFCKD010000364.1"/>
</dbReference>
<dbReference type="EMBL" id="AP014685">
    <property type="protein sequence ID" value="BAR55558.1"/>
    <property type="molecule type" value="Genomic_DNA"/>
</dbReference>
<evidence type="ECO:0000313" key="2">
    <source>
        <dbReference type="EMBL" id="BAR55558.1"/>
    </source>
</evidence>
<dbReference type="Gene3D" id="3.20.20.150">
    <property type="entry name" value="Divalent-metal-dependent TIM barrel enzymes"/>
    <property type="match status" value="1"/>
</dbReference>
<dbReference type="AlphaFoldDB" id="A0A0E4BLZ6"/>